<dbReference type="InterPro" id="IPR038088">
    <property type="entry name" value="DELLA_N_sf"/>
</dbReference>
<evidence type="ECO:0000259" key="7">
    <source>
        <dbReference type="Pfam" id="PF12041"/>
    </source>
</evidence>
<dbReference type="STRING" id="4577.A0A1D6NDR6"/>
<comment type="function">
    <text evidence="6">Component of the 90S pre-ribosome involved in the maturation of rRNAs. Required for early cleavages of the pre-RNAs in the 40S ribosomal subunit maturation pathway.</text>
</comment>
<dbReference type="Gene3D" id="1.10.10.1290">
    <property type="entry name" value="Transcriptional regulator DELLA, N-terminal domain"/>
    <property type="match status" value="1"/>
</dbReference>
<keyword evidence="5 6" id="KW-0539">Nucleus</keyword>
<dbReference type="GO" id="GO:1990904">
    <property type="term" value="C:ribonucleoprotein complex"/>
    <property type="evidence" value="ECO:0007669"/>
    <property type="project" value="UniProtKB-KW"/>
</dbReference>
<dbReference type="PANTHER" id="PTHR21738:SF0">
    <property type="entry name" value="RIBOSOMAL RNA PROCESSING PROTEIN 36 HOMOLOG"/>
    <property type="match status" value="1"/>
</dbReference>
<dbReference type="GO" id="GO:0006364">
    <property type="term" value="P:rRNA processing"/>
    <property type="evidence" value="ECO:0007669"/>
    <property type="project" value="UniProtKB-UniRule"/>
</dbReference>
<dbReference type="Pfam" id="PF06102">
    <property type="entry name" value="RRP36"/>
    <property type="match status" value="1"/>
</dbReference>
<keyword evidence="4 6" id="KW-0698">rRNA processing</keyword>
<evidence type="ECO:0000313" key="8">
    <source>
        <dbReference type="EMBL" id="ONM38631.1"/>
    </source>
</evidence>
<dbReference type="eggNOG" id="KOG2154">
    <property type="taxonomic scope" value="Eukaryota"/>
</dbReference>
<keyword evidence="6" id="KW-0687">Ribonucleoprotein</keyword>
<dbReference type="GO" id="GO:0005730">
    <property type="term" value="C:nucleolus"/>
    <property type="evidence" value="ECO:0007669"/>
    <property type="project" value="UniProtKB-SubCell"/>
</dbReference>
<feature type="non-terminal residue" evidence="8">
    <location>
        <position position="230"/>
    </location>
</feature>
<comment type="similarity">
    <text evidence="2 6">Belongs to the RRP36 family.</text>
</comment>
<evidence type="ECO:0000256" key="1">
    <source>
        <dbReference type="ARBA" id="ARBA00004604"/>
    </source>
</evidence>
<dbReference type="Gene3D" id="1.20.1310.10">
    <property type="entry name" value="Cullin Repeats"/>
    <property type="match status" value="1"/>
</dbReference>
<dbReference type="InterPro" id="IPR009292">
    <property type="entry name" value="RRP36"/>
</dbReference>
<proteinExistence type="inferred from homology"/>
<dbReference type="PANTHER" id="PTHR21738">
    <property type="entry name" value="RIBOSOMAL RNA PROCESSING PROTEIN 36 HOMOLOG"/>
    <property type="match status" value="1"/>
</dbReference>
<comment type="subcellular location">
    <subcellularLocation>
        <location evidence="1 6">Nucleus</location>
        <location evidence="1 6">Nucleolus</location>
    </subcellularLocation>
</comment>
<gene>
    <name evidence="8" type="ORF">ZEAMMB73_Zm00001d043647</name>
</gene>
<dbReference type="EMBL" id="CM007649">
    <property type="protein sequence ID" value="ONM38631.1"/>
    <property type="molecule type" value="Genomic_DNA"/>
</dbReference>
<dbReference type="InterPro" id="IPR021914">
    <property type="entry name" value="TF_DELLA_N"/>
</dbReference>
<evidence type="ECO:0000256" key="3">
    <source>
        <dbReference type="ARBA" id="ARBA00022517"/>
    </source>
</evidence>
<evidence type="ECO:0000256" key="2">
    <source>
        <dbReference type="ARBA" id="ARBA00009418"/>
    </source>
</evidence>
<keyword evidence="3 6" id="KW-0690">Ribosome biogenesis</keyword>
<name>A0A1D6NDR6_MAIZE</name>
<evidence type="ECO:0000256" key="5">
    <source>
        <dbReference type="ARBA" id="ARBA00023242"/>
    </source>
</evidence>
<organism evidence="8">
    <name type="scientific">Zea mays</name>
    <name type="common">Maize</name>
    <dbReference type="NCBI Taxonomy" id="4577"/>
    <lineage>
        <taxon>Eukaryota</taxon>
        <taxon>Viridiplantae</taxon>
        <taxon>Streptophyta</taxon>
        <taxon>Embryophyta</taxon>
        <taxon>Tracheophyta</taxon>
        <taxon>Spermatophyta</taxon>
        <taxon>Magnoliopsida</taxon>
        <taxon>Liliopsida</taxon>
        <taxon>Poales</taxon>
        <taxon>Poaceae</taxon>
        <taxon>PACMAD clade</taxon>
        <taxon>Panicoideae</taxon>
        <taxon>Andropogonodae</taxon>
        <taxon>Andropogoneae</taxon>
        <taxon>Tripsacinae</taxon>
        <taxon>Zea</taxon>
    </lineage>
</organism>
<evidence type="ECO:0000256" key="6">
    <source>
        <dbReference type="RuleBase" id="RU368027"/>
    </source>
</evidence>
<reference evidence="8" key="1">
    <citation type="submission" date="2015-12" db="EMBL/GenBank/DDBJ databases">
        <title>Update maize B73 reference genome by single molecule sequencing technologies.</title>
        <authorList>
            <consortium name="Maize Genome Sequencing Project"/>
            <person name="Ware D."/>
        </authorList>
    </citation>
    <scope>NUCLEOTIDE SEQUENCE [LARGE SCALE GENOMIC DNA]</scope>
    <source>
        <tissue evidence="8">Seedling</tissue>
    </source>
</reference>
<feature type="domain" description="Transcriptional factor DELLA N-terminal" evidence="7">
    <location>
        <begin position="66"/>
        <end position="94"/>
    </location>
</feature>
<dbReference type="Pfam" id="PF12041">
    <property type="entry name" value="DELLA"/>
    <property type="match status" value="1"/>
</dbReference>
<protein>
    <recommendedName>
        <fullName evidence="6">rRNA biogenesis protein RRP36</fullName>
    </recommendedName>
</protein>
<dbReference type="InParanoid" id="A0A1D6NDR6"/>
<accession>A0A1D6NDR6</accession>
<dbReference type="SUPFAM" id="SSF74788">
    <property type="entry name" value="Cullin repeat-like"/>
    <property type="match status" value="1"/>
</dbReference>
<comment type="subunit">
    <text evidence="6">Associates with 90S and pre-40S pre-ribosomal particles.</text>
</comment>
<dbReference type="FunFam" id="1.20.1310.10:FF:000156">
    <property type="match status" value="1"/>
</dbReference>
<dbReference type="AlphaFoldDB" id="A0A1D6NDR6"/>
<evidence type="ECO:0000256" key="4">
    <source>
        <dbReference type="ARBA" id="ARBA00022552"/>
    </source>
</evidence>
<sequence>MPLPLTTMRSPPLPNHKFFDKSWRKLHDAIREIYNHNCTGLSFEELYRYFEALVFINILLKFVVLVLATDTVHYNPFDLSSWVESMLSELNAPPSPLPPVTPAPRLASTMIARRCFYSTKIILSTFFVETPKMIKKSKDLDAIGEMKSRVTWIDKQLTSHPPKNIESKILREHIKKEREAAKAGKRSYYLKKSELCERKLVNKYNELKVKSTRFKGMLVNIDTNNGDPQV</sequence>
<dbReference type="InterPro" id="IPR016159">
    <property type="entry name" value="Cullin_repeat-like_dom_sf"/>
</dbReference>